<evidence type="ECO:0000256" key="2">
    <source>
        <dbReference type="ARBA" id="ARBA00023125"/>
    </source>
</evidence>
<dbReference type="SUPFAM" id="SSF46785">
    <property type="entry name" value="Winged helix' DNA-binding domain"/>
    <property type="match status" value="1"/>
</dbReference>
<gene>
    <name evidence="5" type="ORF">ACFQ4L_02840</name>
</gene>
<evidence type="ECO:0000256" key="1">
    <source>
        <dbReference type="ARBA" id="ARBA00023015"/>
    </source>
</evidence>
<protein>
    <submittedName>
        <fullName evidence="5">MarR family winged helix-turn-helix transcriptional regulator</fullName>
    </submittedName>
</protein>
<evidence type="ECO:0000256" key="3">
    <source>
        <dbReference type="ARBA" id="ARBA00023163"/>
    </source>
</evidence>
<dbReference type="PROSITE" id="PS01117">
    <property type="entry name" value="HTH_MARR_1"/>
    <property type="match status" value="1"/>
</dbReference>
<keyword evidence="3" id="KW-0804">Transcription</keyword>
<sequence length="157" mass="17612">MAGKINHTQSLGQMLIVLSQAITQNRSLAEFGLTRLQAMTLKKVYQNPGVSMSQLSTSTGIARAQLTRLISKLEESDLVQRQHNDTNRRMVNVYGTDKGHVVMTEHMQLIQDRIQTHVQTLSTTEQVELNTHLSESIRLMLKAGIINLDANTALFKK</sequence>
<keyword evidence="1" id="KW-0805">Transcription regulation</keyword>
<comment type="caution">
    <text evidence="5">The sequence shown here is derived from an EMBL/GenBank/DDBJ whole genome shotgun (WGS) entry which is preliminary data.</text>
</comment>
<dbReference type="PANTHER" id="PTHR42756:SF1">
    <property type="entry name" value="TRANSCRIPTIONAL REPRESSOR OF EMRAB OPERON"/>
    <property type="match status" value="1"/>
</dbReference>
<dbReference type="RefSeq" id="WP_125576354.1">
    <property type="nucleotide sequence ID" value="NZ_JBHTOF010000022.1"/>
</dbReference>
<dbReference type="InterPro" id="IPR023187">
    <property type="entry name" value="Tscrpt_reg_MarR-type_CS"/>
</dbReference>
<proteinExistence type="predicted"/>
<dbReference type="Proteomes" id="UP001597244">
    <property type="component" value="Unassembled WGS sequence"/>
</dbReference>
<dbReference type="InterPro" id="IPR000835">
    <property type="entry name" value="HTH_MarR-typ"/>
</dbReference>
<accession>A0ABW4DM02</accession>
<name>A0ABW4DM02_9LACO</name>
<dbReference type="PANTHER" id="PTHR42756">
    <property type="entry name" value="TRANSCRIPTIONAL REGULATOR, MARR"/>
    <property type="match status" value="1"/>
</dbReference>
<feature type="domain" description="HTH marR-type" evidence="4">
    <location>
        <begin position="8"/>
        <end position="138"/>
    </location>
</feature>
<keyword evidence="2" id="KW-0238">DNA-binding</keyword>
<dbReference type="EMBL" id="JBHTOF010000022">
    <property type="protein sequence ID" value="MFD1465027.1"/>
    <property type="molecule type" value="Genomic_DNA"/>
</dbReference>
<evidence type="ECO:0000313" key="6">
    <source>
        <dbReference type="Proteomes" id="UP001597244"/>
    </source>
</evidence>
<dbReference type="PROSITE" id="PS50995">
    <property type="entry name" value="HTH_MARR_2"/>
    <property type="match status" value="1"/>
</dbReference>
<dbReference type="InterPro" id="IPR036388">
    <property type="entry name" value="WH-like_DNA-bd_sf"/>
</dbReference>
<evidence type="ECO:0000313" key="5">
    <source>
        <dbReference type="EMBL" id="MFD1465027.1"/>
    </source>
</evidence>
<dbReference type="Gene3D" id="1.10.10.10">
    <property type="entry name" value="Winged helix-like DNA-binding domain superfamily/Winged helix DNA-binding domain"/>
    <property type="match status" value="1"/>
</dbReference>
<dbReference type="PRINTS" id="PR00598">
    <property type="entry name" value="HTHMARR"/>
</dbReference>
<dbReference type="SMART" id="SM00347">
    <property type="entry name" value="HTH_MARR"/>
    <property type="match status" value="1"/>
</dbReference>
<dbReference type="InterPro" id="IPR036390">
    <property type="entry name" value="WH_DNA-bd_sf"/>
</dbReference>
<reference evidence="6" key="1">
    <citation type="journal article" date="2019" name="Int. J. Syst. Evol. Microbiol.">
        <title>The Global Catalogue of Microorganisms (GCM) 10K type strain sequencing project: providing services to taxonomists for standard genome sequencing and annotation.</title>
        <authorList>
            <consortium name="The Broad Institute Genomics Platform"/>
            <consortium name="The Broad Institute Genome Sequencing Center for Infectious Disease"/>
            <person name="Wu L."/>
            <person name="Ma J."/>
        </authorList>
    </citation>
    <scope>NUCLEOTIDE SEQUENCE [LARGE SCALE GENOMIC DNA]</scope>
    <source>
        <strain evidence="6">CCM 8951</strain>
    </source>
</reference>
<keyword evidence="6" id="KW-1185">Reference proteome</keyword>
<organism evidence="5 6">
    <name type="scientific">Lapidilactobacillus mulanensis</name>
    <dbReference type="NCBI Taxonomy" id="2485999"/>
    <lineage>
        <taxon>Bacteria</taxon>
        <taxon>Bacillati</taxon>
        <taxon>Bacillota</taxon>
        <taxon>Bacilli</taxon>
        <taxon>Lactobacillales</taxon>
        <taxon>Lactobacillaceae</taxon>
        <taxon>Lapidilactobacillus</taxon>
    </lineage>
</organism>
<dbReference type="Pfam" id="PF01047">
    <property type="entry name" value="MarR"/>
    <property type="match status" value="1"/>
</dbReference>
<evidence type="ECO:0000259" key="4">
    <source>
        <dbReference type="PROSITE" id="PS50995"/>
    </source>
</evidence>